<reference evidence="2" key="1">
    <citation type="submission" date="2021-09" db="EMBL/GenBank/DDBJ databases">
        <authorList>
            <consortium name="AG Swart"/>
            <person name="Singh M."/>
            <person name="Singh A."/>
            <person name="Seah K."/>
            <person name="Emmerich C."/>
        </authorList>
    </citation>
    <scope>NUCLEOTIDE SEQUENCE</scope>
    <source>
        <strain evidence="2">ATCC30299</strain>
    </source>
</reference>
<evidence type="ECO:0000313" key="2">
    <source>
        <dbReference type="EMBL" id="CAG9334711.1"/>
    </source>
</evidence>
<name>A0AAU9KAI5_9CILI</name>
<sequence length="169" mass="20136">MKYRKGSDKKEEKEENDKQNQSAETKREAYFSHLSKEFTKSLREENYEDAEALLKDLAKPELMELIKRERLNLFKLALITCKLPTVLNWLINNLPTKQMKRIISSEKFAKLKDFLLEFIVHSKRNRVSEKKRNLSIQKAKLLFSIGDKQVNKIILNHVPWVKEYKLKEK</sequence>
<dbReference type="EMBL" id="CAJZBQ010000059">
    <property type="protein sequence ID" value="CAG9334711.1"/>
    <property type="molecule type" value="Genomic_DNA"/>
</dbReference>
<evidence type="ECO:0000313" key="3">
    <source>
        <dbReference type="Proteomes" id="UP001162131"/>
    </source>
</evidence>
<organism evidence="2 3">
    <name type="scientific">Blepharisma stoltei</name>
    <dbReference type="NCBI Taxonomy" id="1481888"/>
    <lineage>
        <taxon>Eukaryota</taxon>
        <taxon>Sar</taxon>
        <taxon>Alveolata</taxon>
        <taxon>Ciliophora</taxon>
        <taxon>Postciliodesmatophora</taxon>
        <taxon>Heterotrichea</taxon>
        <taxon>Heterotrichida</taxon>
        <taxon>Blepharismidae</taxon>
        <taxon>Blepharisma</taxon>
    </lineage>
</organism>
<comment type="caution">
    <text evidence="2">The sequence shown here is derived from an EMBL/GenBank/DDBJ whole genome shotgun (WGS) entry which is preliminary data.</text>
</comment>
<feature type="region of interest" description="Disordered" evidence="1">
    <location>
        <begin position="1"/>
        <end position="29"/>
    </location>
</feature>
<proteinExistence type="predicted"/>
<dbReference type="Proteomes" id="UP001162131">
    <property type="component" value="Unassembled WGS sequence"/>
</dbReference>
<protein>
    <submittedName>
        <fullName evidence="2">Uncharacterized protein</fullName>
    </submittedName>
</protein>
<evidence type="ECO:0000256" key="1">
    <source>
        <dbReference type="SAM" id="MobiDB-lite"/>
    </source>
</evidence>
<gene>
    <name evidence="2" type="ORF">BSTOLATCC_MIC62253</name>
</gene>
<dbReference type="AlphaFoldDB" id="A0AAU9KAI5"/>
<accession>A0AAU9KAI5</accession>
<keyword evidence="3" id="KW-1185">Reference proteome</keyword>